<reference evidence="1" key="1">
    <citation type="submission" date="2024-01" db="EMBL/GenBank/DDBJ databases">
        <authorList>
            <person name="Webb A."/>
        </authorList>
    </citation>
    <scope>NUCLEOTIDE SEQUENCE</scope>
    <source>
        <strain evidence="1">Pm1</strain>
    </source>
</reference>
<gene>
    <name evidence="1" type="ORF">PM001_LOCUS17464</name>
</gene>
<protein>
    <submittedName>
        <fullName evidence="1">Uncharacterized protein</fullName>
    </submittedName>
</protein>
<accession>A0AAV1UBV1</accession>
<name>A0AAV1UBV1_9STRA</name>
<dbReference type="Proteomes" id="UP001162060">
    <property type="component" value="Unassembled WGS sequence"/>
</dbReference>
<dbReference type="AlphaFoldDB" id="A0AAV1UBV1"/>
<evidence type="ECO:0000313" key="1">
    <source>
        <dbReference type="EMBL" id="CAK7932314.1"/>
    </source>
</evidence>
<dbReference type="EMBL" id="CAKLBY020000189">
    <property type="protein sequence ID" value="CAK7932314.1"/>
    <property type="molecule type" value="Genomic_DNA"/>
</dbReference>
<comment type="caution">
    <text evidence="1">The sequence shown here is derived from an EMBL/GenBank/DDBJ whole genome shotgun (WGS) entry which is preliminary data.</text>
</comment>
<evidence type="ECO:0000313" key="2">
    <source>
        <dbReference type="Proteomes" id="UP001162060"/>
    </source>
</evidence>
<proteinExistence type="predicted"/>
<organism evidence="1 2">
    <name type="scientific">Peronospora matthiolae</name>
    <dbReference type="NCBI Taxonomy" id="2874970"/>
    <lineage>
        <taxon>Eukaryota</taxon>
        <taxon>Sar</taxon>
        <taxon>Stramenopiles</taxon>
        <taxon>Oomycota</taxon>
        <taxon>Peronosporomycetes</taxon>
        <taxon>Peronosporales</taxon>
        <taxon>Peronosporaceae</taxon>
        <taxon>Peronospora</taxon>
    </lineage>
</organism>
<sequence length="129" mass="14116">MNLRVMGTKERDGGAARGAIPAAVVHIQKKTIEHQLEEKLAVPAAAAPGQDDRHARNLSERMCMMESLDLEQVDRQRNDSLESSVFGAALKAGQGITSWLWSVLLLPSGHRLSLRPSTLVPDDQLLLEP</sequence>